<feature type="compositionally biased region" description="Basic and acidic residues" evidence="1">
    <location>
        <begin position="1472"/>
        <end position="1492"/>
    </location>
</feature>
<feature type="compositionally biased region" description="Low complexity" evidence="1">
    <location>
        <begin position="1839"/>
        <end position="1858"/>
    </location>
</feature>
<feature type="compositionally biased region" description="Basic and acidic residues" evidence="1">
    <location>
        <begin position="1368"/>
        <end position="1407"/>
    </location>
</feature>
<accession>A0A7I4YGU3</accession>
<feature type="region of interest" description="Disordered" evidence="1">
    <location>
        <begin position="867"/>
        <end position="957"/>
    </location>
</feature>
<feature type="region of interest" description="Disordered" evidence="1">
    <location>
        <begin position="1677"/>
        <end position="1708"/>
    </location>
</feature>
<keyword evidence="2" id="KW-1185">Reference proteome</keyword>
<reference evidence="3" key="1">
    <citation type="submission" date="2020-12" db="UniProtKB">
        <authorList>
            <consortium name="WormBaseParasite"/>
        </authorList>
    </citation>
    <scope>IDENTIFICATION</scope>
    <source>
        <strain evidence="3">MHco3</strain>
    </source>
</reference>
<feature type="compositionally biased region" description="Basic and acidic residues" evidence="1">
    <location>
        <begin position="1897"/>
        <end position="1930"/>
    </location>
</feature>
<feature type="compositionally biased region" description="Low complexity" evidence="1">
    <location>
        <begin position="1456"/>
        <end position="1470"/>
    </location>
</feature>
<name>A0A7I4YGU3_HAECO</name>
<evidence type="ECO:0000313" key="3">
    <source>
        <dbReference type="WBParaSite" id="HCON_00094800-00001"/>
    </source>
</evidence>
<dbReference type="OrthoDB" id="5877502at2759"/>
<dbReference type="OMA" id="CESHIMQ"/>
<feature type="region of interest" description="Disordered" evidence="1">
    <location>
        <begin position="1758"/>
        <end position="1788"/>
    </location>
</feature>
<dbReference type="Proteomes" id="UP000025227">
    <property type="component" value="Unplaced"/>
</dbReference>
<feature type="compositionally biased region" description="Basic and acidic residues" evidence="1">
    <location>
        <begin position="1775"/>
        <end position="1788"/>
    </location>
</feature>
<feature type="region of interest" description="Disordered" evidence="1">
    <location>
        <begin position="1283"/>
        <end position="1515"/>
    </location>
</feature>
<feature type="compositionally biased region" description="Polar residues" evidence="1">
    <location>
        <begin position="1762"/>
        <end position="1774"/>
    </location>
</feature>
<sequence length="2057" mass="235120">MTARDANEPTKARRQDVWRSNNTCMICQDLCKTREEKDKHEQQVKHKKKLVIYEFFATEVPKFQPFSGSSVLVKRYTACGEQYVGLECLHELHFSFASEPWWACSICYESGALLEQADMHLSSMNHITTYLDEFHSHKMLNLNVNGDPLKVYEDMKRVCKEVLEEEEGECTPPECIVMDASITKTDAMAKLAIDSNRCKPSYILHTDCTSQSKQPRKILQCSTCHQLIACDSDLLNRIWKVHELSPSHRQAVAIMMVLEQFDVTFESGYDEVKPTRPFKWKIVDDVYHGPMCGIEYLIVFNKGSFCELCGCAVKSVEDHFTCESHIMQFLTITFPTEMFRISQYAPDSRRTAVLGLTASPKFRFGGGLHKKVNVDWFPPSMEMMMKPEVPSFPSLMPELSPLGIDCQCLFCPICWRVVSVPKHVYDGGKALWSTHCAEQSHFEFAIKRACFGFDEKFFIPMSSSIQKAPSELHGKWTEIKEDKETATYIQTQGDVGLEFVVDDLENEEVVCILCAQWFARGMQTMINNHIRSYKHLIHYLHVTNRNLLSMLRVQKTEEASRELVLEWLQRSLYNDLDEMRLYSPEAAQRMRRWGNITIRKVDATAYDPIHRPVFECVMEMVDEVAKDDAEKAEVSIKEALAVAAVKVHSLKKKNGKVERVLCRCTQCEMAFSTTVEEIISNVWDRHLSSDQHFRRFRVLMSNKLDMLGFTEEKSTYTVKPFVQPDPTRKVSWQWNAKEKTHEFVLSVIGLEDLVERRSSETLGAHPPDFFCRLCAVVIPRRSAALEAHVHSAQHVLCYVHKYHPQTIMELDVLPKEGGKEMRRIIAQLLKDHQLKEPYCIPIYDPVGEQERKGIVALQTAQERERQRVLAEARKQAQEQRKKMDEERRKQRELQAEREKAKQAERAQRERELKERSERLQREKLRAQKRLDEAKRKVEEERKAQEEKEAEGAERKRRQDELRALLDQEKQRLKAMQEKEATQRRLMEEKDKLERKMQELKERAHQSPHTHRLASPHMAAPAIGVVNAPQLRSYREPMGMVPPNALPYSVSPSPFDAPASVRETLENIGPKPMFPEFVPVANKVPVYKGMEEADRAIRLISPEPRPEVVDRPSLRDRKVDPYIANSNIIQTREQLVDFLWRQGAERIPAKELPELFNEKATGIEGALGVDCLYEVICADCSDLDTFYCSMCGVWTTPSDMFKHLETTEHKLAYLFRNYKMYHQTVVSETNSVVRSAMLSQFAIQIWKMEKPPGVVSNRLRSLLDRATIERIWPEHVDVLDNSWKTDGGTMGRVDVPPPVSKSAMMFPEDQSSTVIKKEPKDDSASNGVKHSSRSKDKDKDKSGKSDSRSSTAKDKEKDRGSKGISSRSSKSDGRDRERSDRSDRRHSSNRDKETDKSRETDRRKETSAHSRKRSPPVEVILPSPTKEMGRQLSETPDRKRRRSRSPQRSSGRDARHSNSSSSREVVHTSSHSNRRESDRRRSSSRDRSYRETASHSSSRRRSRSRSPRDPFAGTGMTWEETAAAFLAKLGDSQAAASVLDPSKDHRSTSSRARELEEKLEQLRQLARAQPTAPVSMVVEELLEGSSSRRKAPVQHVEEVDEKAQMRKLLGVLITMQQEAERNGRVDESLVDRLYREVGLKKSVESTSDQLLAQLCSQISQEAEPRTRPSIDLQSFGIGLQNRSEDPPVQPSPSIFGGGFRPRAQTSQSTTFQTLLSDVKRSLDSFNRPTRSNSPLIKPPFVITNRDEVFPESETKSYVYPGADSQTFNQPSLQSERPSDSNLTKKEKAALRRKQLLEEAERLRKEAEEEDEEEDDWDCLVEVINQPAPTPTTSSVDDRSGSLGNSSGRSAKGKSQQQKSGGKKDVKQASGRKGTSVPLVPGQKMPLARTILPNGQSAEDAKAKRREEEREKEREKRKEKDKEGINEKDQGAGKRNVHGTPSSWPQPVPQPLLGINMSTSSSMHEQHQQQSQQQSNFQQPLHVPMMGNEPVYCNSSNAPVYPNPYVSYQSAQPQQFPGPQFFHGQPSAMGPPQSQQFVPGFEFSQMQQQQFYGHPPYYG</sequence>
<feature type="compositionally biased region" description="Low complexity" evidence="1">
    <location>
        <begin position="2010"/>
        <end position="2024"/>
    </location>
</feature>
<organism evidence="2 3">
    <name type="scientific">Haemonchus contortus</name>
    <name type="common">Barber pole worm</name>
    <dbReference type="NCBI Taxonomy" id="6289"/>
    <lineage>
        <taxon>Eukaryota</taxon>
        <taxon>Metazoa</taxon>
        <taxon>Ecdysozoa</taxon>
        <taxon>Nematoda</taxon>
        <taxon>Chromadorea</taxon>
        <taxon>Rhabditida</taxon>
        <taxon>Rhabditina</taxon>
        <taxon>Rhabditomorpha</taxon>
        <taxon>Strongyloidea</taxon>
        <taxon>Trichostrongylidae</taxon>
        <taxon>Haemonchus</taxon>
    </lineage>
</organism>
<evidence type="ECO:0000313" key="2">
    <source>
        <dbReference type="Proteomes" id="UP000025227"/>
    </source>
</evidence>
<feature type="region of interest" description="Disordered" evidence="1">
    <location>
        <begin position="1801"/>
        <end position="1981"/>
    </location>
</feature>
<feature type="compositionally biased region" description="Low complexity" evidence="1">
    <location>
        <begin position="1956"/>
        <end position="1977"/>
    </location>
</feature>
<protein>
    <submittedName>
        <fullName evidence="3">C2H2-type domain-containing protein</fullName>
    </submittedName>
</protein>
<dbReference type="PANTHER" id="PTHR36812:SF9">
    <property type="entry name" value="MYB-LIKE PROTEIN X ISOFORM X1"/>
    <property type="match status" value="1"/>
</dbReference>
<feature type="compositionally biased region" description="Basic and acidic residues" evidence="1">
    <location>
        <begin position="1540"/>
        <end position="1556"/>
    </location>
</feature>
<feature type="region of interest" description="Disordered" evidence="1">
    <location>
        <begin position="1533"/>
        <end position="1556"/>
    </location>
</feature>
<dbReference type="PANTHER" id="PTHR36812">
    <property type="entry name" value="NEUROFILAMENT TRIPLET M PROTEIN-LIKE PROTEIN"/>
    <property type="match status" value="1"/>
</dbReference>
<proteinExistence type="predicted"/>
<feature type="region of interest" description="Disordered" evidence="1">
    <location>
        <begin position="2010"/>
        <end position="2035"/>
    </location>
</feature>
<dbReference type="WBParaSite" id="HCON_00094800-00001">
    <property type="protein sequence ID" value="HCON_00094800-00001"/>
    <property type="gene ID" value="HCON_00094800"/>
</dbReference>
<feature type="compositionally biased region" description="Acidic residues" evidence="1">
    <location>
        <begin position="1806"/>
        <end position="1817"/>
    </location>
</feature>
<evidence type="ECO:0000256" key="1">
    <source>
        <dbReference type="SAM" id="MobiDB-lite"/>
    </source>
</evidence>
<feature type="compositionally biased region" description="Basic and acidic residues" evidence="1">
    <location>
        <begin position="1332"/>
        <end position="1360"/>
    </location>
</feature>